<dbReference type="NCBIfam" id="TIGR04388">
    <property type="entry name" value="Lepto_longest"/>
    <property type="match status" value="1"/>
</dbReference>
<dbReference type="Proteomes" id="UP000231926">
    <property type="component" value="Unassembled WGS sequence"/>
</dbReference>
<sequence>NPNGNHHIGLSGSASSTGSSSIGAFYNYSNGVKSHAGNGLGGTLNYSNDGTIRGSAQYRGADTWSLSYNTETHKFGKIEANENFQRDYNNSIAQEHAGEHRGAALEPIITGVAEHLVENGVMSREQVNKYLQEGHGEQLLQKYQEHKAEVVSQKDGVEKFKAEIQKTSEALAKIGMEGTPNEAVLGNKSAEGMFEKIWSNIKGEA</sequence>
<evidence type="ECO:0000313" key="1">
    <source>
        <dbReference type="EMBL" id="PJZ47453.1"/>
    </source>
</evidence>
<evidence type="ECO:0008006" key="3">
    <source>
        <dbReference type="Google" id="ProtNLM"/>
    </source>
</evidence>
<reference evidence="1 2" key="1">
    <citation type="submission" date="2017-07" db="EMBL/GenBank/DDBJ databases">
        <title>Leptospira spp. isolated from tropical soils.</title>
        <authorList>
            <person name="Thibeaux R."/>
            <person name="Iraola G."/>
            <person name="Ferres I."/>
            <person name="Bierque E."/>
            <person name="Girault D."/>
            <person name="Soupe-Gilbert M.-E."/>
            <person name="Picardeau M."/>
            <person name="Goarant C."/>
        </authorList>
    </citation>
    <scope>NUCLEOTIDE SEQUENCE [LARGE SCALE GENOMIC DNA]</scope>
    <source>
        <strain evidence="1 2">FH4-C-A2</strain>
    </source>
</reference>
<protein>
    <recommendedName>
        <fullName evidence="3">TIGR04388 family protein</fullName>
    </recommendedName>
</protein>
<dbReference type="InterPro" id="IPR030885">
    <property type="entry name" value="Lepto_longest"/>
</dbReference>
<proteinExistence type="predicted"/>
<feature type="non-terminal residue" evidence="1">
    <location>
        <position position="1"/>
    </location>
</feature>
<feature type="non-terminal residue" evidence="1">
    <location>
        <position position="205"/>
    </location>
</feature>
<dbReference type="RefSeq" id="WP_125169745.1">
    <property type="nucleotide sequence ID" value="NZ_NPDR01000040.1"/>
</dbReference>
<accession>A0A2M9Y7N0</accession>
<gene>
    <name evidence="1" type="ORF">CH362_19140</name>
</gene>
<evidence type="ECO:0000313" key="2">
    <source>
        <dbReference type="Proteomes" id="UP000231926"/>
    </source>
</evidence>
<comment type="caution">
    <text evidence="1">The sequence shown here is derived from an EMBL/GenBank/DDBJ whole genome shotgun (WGS) entry which is preliminary data.</text>
</comment>
<organism evidence="1 2">
    <name type="scientific">Leptospira saintgironsiae</name>
    <dbReference type="NCBI Taxonomy" id="2023183"/>
    <lineage>
        <taxon>Bacteria</taxon>
        <taxon>Pseudomonadati</taxon>
        <taxon>Spirochaetota</taxon>
        <taxon>Spirochaetia</taxon>
        <taxon>Leptospirales</taxon>
        <taxon>Leptospiraceae</taxon>
        <taxon>Leptospira</taxon>
    </lineage>
</organism>
<name>A0A2M9Y7N0_9LEPT</name>
<dbReference type="EMBL" id="NPDR01000040">
    <property type="protein sequence ID" value="PJZ47453.1"/>
    <property type="molecule type" value="Genomic_DNA"/>
</dbReference>
<dbReference type="AlphaFoldDB" id="A0A2M9Y7N0"/>
<keyword evidence="2" id="KW-1185">Reference proteome</keyword>